<keyword evidence="3" id="KW-1185">Reference proteome</keyword>
<protein>
    <submittedName>
        <fullName evidence="2">Armadillo-type protein</fullName>
    </submittedName>
</protein>
<dbReference type="InterPro" id="IPR000225">
    <property type="entry name" value="Armadillo"/>
</dbReference>
<keyword evidence="1" id="KW-0732">Signal</keyword>
<dbReference type="SUPFAM" id="SSF48371">
    <property type="entry name" value="ARM repeat"/>
    <property type="match status" value="1"/>
</dbReference>
<dbReference type="Pfam" id="PF00514">
    <property type="entry name" value="Arm"/>
    <property type="match status" value="1"/>
</dbReference>
<dbReference type="InterPro" id="IPR016024">
    <property type="entry name" value="ARM-type_fold"/>
</dbReference>
<gene>
    <name evidence="2" type="ORF">B0H17DRAFT_1186500</name>
</gene>
<dbReference type="PANTHER" id="PTHR15599:SF1">
    <property type="entry name" value="RADIAL SPOKE HEAD 14 HOMOLOG"/>
    <property type="match status" value="1"/>
</dbReference>
<comment type="caution">
    <text evidence="2">The sequence shown here is derived from an EMBL/GenBank/DDBJ whole genome shotgun (WGS) entry which is preliminary data.</text>
</comment>
<reference evidence="2" key="1">
    <citation type="submission" date="2023-03" db="EMBL/GenBank/DDBJ databases">
        <title>Massive genome expansion in bonnet fungi (Mycena s.s.) driven by repeated elements and novel gene families across ecological guilds.</title>
        <authorList>
            <consortium name="Lawrence Berkeley National Laboratory"/>
            <person name="Harder C.B."/>
            <person name="Miyauchi S."/>
            <person name="Viragh M."/>
            <person name="Kuo A."/>
            <person name="Thoen E."/>
            <person name="Andreopoulos B."/>
            <person name="Lu D."/>
            <person name="Skrede I."/>
            <person name="Drula E."/>
            <person name="Henrissat B."/>
            <person name="Morin E."/>
            <person name="Kohler A."/>
            <person name="Barry K."/>
            <person name="LaButti K."/>
            <person name="Morin E."/>
            <person name="Salamov A."/>
            <person name="Lipzen A."/>
            <person name="Mereny Z."/>
            <person name="Hegedus B."/>
            <person name="Baldrian P."/>
            <person name="Stursova M."/>
            <person name="Weitz H."/>
            <person name="Taylor A."/>
            <person name="Grigoriev I.V."/>
            <person name="Nagy L.G."/>
            <person name="Martin F."/>
            <person name="Kauserud H."/>
        </authorList>
    </citation>
    <scope>NUCLEOTIDE SEQUENCE</scope>
    <source>
        <strain evidence="2">CBHHK067</strain>
    </source>
</reference>
<dbReference type="Gene3D" id="1.25.10.10">
    <property type="entry name" value="Leucine-rich Repeat Variant"/>
    <property type="match status" value="2"/>
</dbReference>
<sequence length="472" mass="52547">MSIIEARSILILILTMPTLTRQGSFGSILSSWSDSNTRGPTISLHAAAKPLMRFMYHRQVLAFIKKNRDTPLSKPIMEIYSSYLAFKHLSPSTKTTILAELDVRIASRADANAVAESLLDYAANLLDSPDANVRISTWRVLAELAHHRSTATAVLAVQPYRRLVELLNHKNVEVLETAVCALAYLTQWPDGAQAAVSPEILSCLVKLLDSPNSGIRRWTCLILGDAAQHQATEMAVSGHLCIGLISLLSESDSEVVENATYALSWITYSSHGVEATLNADILDVIPALLKSPTPQVRRWTCRIIGHIALHKSRASILRLNPCSMLVSFLSDVNVQLRESAIYALSWLTQWPEGAQAAVTAKVLQYLPALLQYRKPHVTKWLRRMLKHLAQHEAMALAAFRTQLVPLVRLGTLVVSSMQGRYSALTKFLMWQTKARLWIPWRGEMGREVNDVFTGMFGGRKRRENGALIPRTS</sequence>
<feature type="non-terminal residue" evidence="2">
    <location>
        <position position="472"/>
    </location>
</feature>
<feature type="chain" id="PRO_5042110762" evidence="1">
    <location>
        <begin position="21"/>
        <end position="472"/>
    </location>
</feature>
<feature type="signal peptide" evidence="1">
    <location>
        <begin position="1"/>
        <end position="20"/>
    </location>
</feature>
<dbReference type="PANTHER" id="PTHR15599">
    <property type="entry name" value="RTDR1"/>
    <property type="match status" value="1"/>
</dbReference>
<proteinExistence type="predicted"/>
<evidence type="ECO:0000313" key="3">
    <source>
        <dbReference type="Proteomes" id="UP001221757"/>
    </source>
</evidence>
<dbReference type="AlphaFoldDB" id="A0AAD7CLJ6"/>
<evidence type="ECO:0000256" key="1">
    <source>
        <dbReference type="SAM" id="SignalP"/>
    </source>
</evidence>
<dbReference type="InterPro" id="IPR042856">
    <property type="entry name" value="RSP14"/>
</dbReference>
<dbReference type="EMBL" id="JARKIE010000351">
    <property type="protein sequence ID" value="KAJ7652246.1"/>
    <property type="molecule type" value="Genomic_DNA"/>
</dbReference>
<dbReference type="Proteomes" id="UP001221757">
    <property type="component" value="Unassembled WGS sequence"/>
</dbReference>
<organism evidence="2 3">
    <name type="scientific">Mycena rosella</name>
    <name type="common">Pink bonnet</name>
    <name type="synonym">Agaricus rosellus</name>
    <dbReference type="NCBI Taxonomy" id="1033263"/>
    <lineage>
        <taxon>Eukaryota</taxon>
        <taxon>Fungi</taxon>
        <taxon>Dikarya</taxon>
        <taxon>Basidiomycota</taxon>
        <taxon>Agaricomycotina</taxon>
        <taxon>Agaricomycetes</taxon>
        <taxon>Agaricomycetidae</taxon>
        <taxon>Agaricales</taxon>
        <taxon>Marasmiineae</taxon>
        <taxon>Mycenaceae</taxon>
        <taxon>Mycena</taxon>
    </lineage>
</organism>
<accession>A0AAD7CLJ6</accession>
<evidence type="ECO:0000313" key="2">
    <source>
        <dbReference type="EMBL" id="KAJ7652246.1"/>
    </source>
</evidence>
<name>A0AAD7CLJ6_MYCRO</name>
<dbReference type="InterPro" id="IPR011989">
    <property type="entry name" value="ARM-like"/>
</dbReference>